<feature type="compositionally biased region" description="Basic and acidic residues" evidence="6">
    <location>
        <begin position="1"/>
        <end position="10"/>
    </location>
</feature>
<evidence type="ECO:0008006" key="10">
    <source>
        <dbReference type="Google" id="ProtNLM"/>
    </source>
</evidence>
<reference evidence="8 9" key="1">
    <citation type="journal article" date="2016" name="Environ. Microbiol.">
        <title>New Methyloceanibacter diversity from North Sea sediments includes methanotroph containing solely the soluble methane monooxygenase.</title>
        <authorList>
            <person name="Vekeman B."/>
            <person name="Kerckhof F.M."/>
            <person name="Cremers G."/>
            <person name="de Vos P."/>
            <person name="Vandamme P."/>
            <person name="Boon N."/>
            <person name="Op den Camp H.J."/>
            <person name="Heylen K."/>
        </authorList>
    </citation>
    <scope>NUCLEOTIDE SEQUENCE [LARGE SCALE GENOMIC DNA]</scope>
    <source>
        <strain evidence="8 9">R-67174</strain>
    </source>
</reference>
<dbReference type="Proteomes" id="UP000094501">
    <property type="component" value="Unassembled WGS sequence"/>
</dbReference>
<dbReference type="STRING" id="1774968.AUC68_12160"/>
<evidence type="ECO:0000256" key="2">
    <source>
        <dbReference type="ARBA" id="ARBA00022692"/>
    </source>
</evidence>
<evidence type="ECO:0000256" key="5">
    <source>
        <dbReference type="SAM" id="Coils"/>
    </source>
</evidence>
<keyword evidence="9" id="KW-1185">Reference proteome</keyword>
<name>A0A1E3W5Q7_9HYPH</name>
<dbReference type="EMBL" id="LPWG01000002">
    <property type="protein sequence ID" value="ODS01124.1"/>
    <property type="molecule type" value="Genomic_DNA"/>
</dbReference>
<feature type="region of interest" description="Disordered" evidence="6">
    <location>
        <begin position="1"/>
        <end position="111"/>
    </location>
</feature>
<evidence type="ECO:0000313" key="8">
    <source>
        <dbReference type="EMBL" id="ODS01124.1"/>
    </source>
</evidence>
<dbReference type="GO" id="GO:0016020">
    <property type="term" value="C:membrane"/>
    <property type="evidence" value="ECO:0007669"/>
    <property type="project" value="UniProtKB-SubCell"/>
</dbReference>
<gene>
    <name evidence="8" type="ORF">AUC68_12160</name>
</gene>
<dbReference type="Pfam" id="PF09731">
    <property type="entry name" value="Mitofilin"/>
    <property type="match status" value="1"/>
</dbReference>
<accession>A0A1E3W5Q7</accession>
<feature type="transmembrane region" description="Helical" evidence="7">
    <location>
        <begin position="118"/>
        <end position="148"/>
    </location>
</feature>
<keyword evidence="4 7" id="KW-0472">Membrane</keyword>
<dbReference type="PANTHER" id="PTHR15415">
    <property type="entry name" value="MITOFILIN"/>
    <property type="match status" value="1"/>
</dbReference>
<evidence type="ECO:0000256" key="1">
    <source>
        <dbReference type="ARBA" id="ARBA00004370"/>
    </source>
</evidence>
<proteinExistence type="predicted"/>
<feature type="compositionally biased region" description="Acidic residues" evidence="6">
    <location>
        <begin position="34"/>
        <end position="47"/>
    </location>
</feature>
<dbReference type="InterPro" id="IPR019133">
    <property type="entry name" value="MIC60"/>
</dbReference>
<evidence type="ECO:0000256" key="3">
    <source>
        <dbReference type="ARBA" id="ARBA00022989"/>
    </source>
</evidence>
<evidence type="ECO:0000256" key="6">
    <source>
        <dbReference type="SAM" id="MobiDB-lite"/>
    </source>
</evidence>
<dbReference type="AlphaFoldDB" id="A0A1E3W5Q7"/>
<dbReference type="PANTHER" id="PTHR15415:SF7">
    <property type="entry name" value="MICOS COMPLEX SUBUNIT MIC60"/>
    <property type="match status" value="1"/>
</dbReference>
<dbReference type="RefSeq" id="WP_069435968.1">
    <property type="nucleotide sequence ID" value="NZ_LPWG01000002.1"/>
</dbReference>
<evidence type="ECO:0000256" key="4">
    <source>
        <dbReference type="ARBA" id="ARBA00023136"/>
    </source>
</evidence>
<evidence type="ECO:0000256" key="7">
    <source>
        <dbReference type="SAM" id="Phobius"/>
    </source>
</evidence>
<keyword evidence="5" id="KW-0175">Coiled coil</keyword>
<evidence type="ECO:0000313" key="9">
    <source>
        <dbReference type="Proteomes" id="UP000094501"/>
    </source>
</evidence>
<feature type="coiled-coil region" evidence="5">
    <location>
        <begin position="209"/>
        <end position="336"/>
    </location>
</feature>
<comment type="caution">
    <text evidence="8">The sequence shown here is derived from an EMBL/GenBank/DDBJ whole genome shotgun (WGS) entry which is preliminary data.</text>
</comment>
<keyword evidence="2 7" id="KW-0812">Transmembrane</keyword>
<feature type="compositionally biased region" description="Acidic residues" evidence="6">
    <location>
        <begin position="72"/>
        <end position="96"/>
    </location>
</feature>
<organism evidence="8 9">
    <name type="scientific">Methyloceanibacter methanicus</name>
    <dbReference type="NCBI Taxonomy" id="1774968"/>
    <lineage>
        <taxon>Bacteria</taxon>
        <taxon>Pseudomonadati</taxon>
        <taxon>Pseudomonadota</taxon>
        <taxon>Alphaproteobacteria</taxon>
        <taxon>Hyphomicrobiales</taxon>
        <taxon>Hyphomicrobiaceae</taxon>
        <taxon>Methyloceanibacter</taxon>
    </lineage>
</organism>
<dbReference type="OrthoDB" id="8439881at2"/>
<protein>
    <recommendedName>
        <fullName evidence="10">Mitochondrial inner membrane protein</fullName>
    </recommendedName>
</protein>
<keyword evidence="3 7" id="KW-1133">Transmembrane helix</keyword>
<sequence length="529" mass="54602">MSGTFDERGTGSELPGKRPAPTIEGTATEVEVQPVDDADKDAGETDETAAPALEAASSGMDDGDAAKTPSEEPGEEDEASDGDESDSDDTDHEADDAPAASMAQPQPKPKGRSFGARLFAWIAALFTHALAGLAGGLAVLAALSWGYLPVSLPQDTAGADVIASRIAALESAPQTPDNTAALEALKSRLATLESKTAEPAQPAVDPAEIKVLSEQVAQMEASLKSMAEAAKDGGSVSDAAAISRQVAEAEQRLDSQIQSKVESEVRSALASGAAPSADAKSVEALKTEVADLDAKLKALTEAALSADDGSNLKPELSALERRLSAIETTLPSLAEEIDAENAQTKRANLAIAFSGLRDAVVAGRPYATELTTMTALSPDSEELADLIEYEDTGIPTVSMLTEQFGPLRDKALVALSESESGLLGRLLGGAQSLVKVRRIGEEAEGDGPDAILARAAARLEDGKLQDAVMELENLDGPPAAIFAPWIDGALARLDAESALQRLQDALLVSLVGGGGDPKPNPRTPDAETE</sequence>
<comment type="subcellular location">
    <subcellularLocation>
        <location evidence="1">Membrane</location>
    </subcellularLocation>
</comment>